<keyword evidence="3" id="KW-1185">Reference proteome</keyword>
<comment type="caution">
    <text evidence="2">The sequence shown here is derived from an EMBL/GenBank/DDBJ whole genome shotgun (WGS) entry which is preliminary data.</text>
</comment>
<dbReference type="SUPFAM" id="SSF48452">
    <property type="entry name" value="TPR-like"/>
    <property type="match status" value="1"/>
</dbReference>
<name>A0A8S0SW53_OLEEU</name>
<protein>
    <submittedName>
        <fullName evidence="2">SMG7-like</fullName>
    </submittedName>
</protein>
<dbReference type="InterPro" id="IPR045153">
    <property type="entry name" value="Est1/Ebs1-like"/>
</dbReference>
<evidence type="ECO:0000313" key="3">
    <source>
        <dbReference type="Proteomes" id="UP000594638"/>
    </source>
</evidence>
<dbReference type="AlphaFoldDB" id="A0A8S0SW53"/>
<evidence type="ECO:0000259" key="1">
    <source>
        <dbReference type="Pfam" id="PF10374"/>
    </source>
</evidence>
<dbReference type="Gramene" id="OE9A102245T1">
    <property type="protein sequence ID" value="OE9A102245C1"/>
    <property type="gene ID" value="OE9A102245"/>
</dbReference>
<dbReference type="EMBL" id="CACTIH010005514">
    <property type="protein sequence ID" value="CAA2995965.1"/>
    <property type="molecule type" value="Genomic_DNA"/>
</dbReference>
<dbReference type="PANTHER" id="PTHR15696">
    <property type="entry name" value="SMG-7 SUPPRESSOR WITH MORPHOLOGICAL EFFECT ON GENITALIA PROTEIN 7"/>
    <property type="match status" value="1"/>
</dbReference>
<feature type="domain" description="Telomerase activating protein Est1-like N-terminal" evidence="1">
    <location>
        <begin position="137"/>
        <end position="161"/>
    </location>
</feature>
<accession>A0A8S0SW53</accession>
<dbReference type="GO" id="GO:0070034">
    <property type="term" value="F:telomerase RNA binding"/>
    <property type="evidence" value="ECO:0007669"/>
    <property type="project" value="TreeGrafter"/>
</dbReference>
<dbReference type="GO" id="GO:0042162">
    <property type="term" value="F:telomeric DNA binding"/>
    <property type="evidence" value="ECO:0007669"/>
    <property type="project" value="TreeGrafter"/>
</dbReference>
<gene>
    <name evidence="2" type="ORF">OLEA9_A102245</name>
</gene>
<dbReference type="Gene3D" id="1.25.40.10">
    <property type="entry name" value="Tetratricopeptide repeat domain"/>
    <property type="match status" value="1"/>
</dbReference>
<proteinExistence type="predicted"/>
<evidence type="ECO:0000313" key="2">
    <source>
        <dbReference type="EMBL" id="CAA2995965.1"/>
    </source>
</evidence>
<dbReference type="GO" id="GO:0005697">
    <property type="term" value="C:telomerase holoenzyme complex"/>
    <property type="evidence" value="ECO:0007669"/>
    <property type="project" value="TreeGrafter"/>
</dbReference>
<dbReference type="OrthoDB" id="69928at2759"/>
<organism evidence="2 3">
    <name type="scientific">Olea europaea subsp. europaea</name>
    <dbReference type="NCBI Taxonomy" id="158383"/>
    <lineage>
        <taxon>Eukaryota</taxon>
        <taxon>Viridiplantae</taxon>
        <taxon>Streptophyta</taxon>
        <taxon>Embryophyta</taxon>
        <taxon>Tracheophyta</taxon>
        <taxon>Spermatophyta</taxon>
        <taxon>Magnoliopsida</taxon>
        <taxon>eudicotyledons</taxon>
        <taxon>Gunneridae</taxon>
        <taxon>Pentapetalae</taxon>
        <taxon>asterids</taxon>
        <taxon>lamiids</taxon>
        <taxon>Lamiales</taxon>
        <taxon>Oleaceae</taxon>
        <taxon>Oleeae</taxon>
        <taxon>Olea</taxon>
    </lineage>
</organism>
<sequence length="251" mass="28508">MMVFPMDDFTGNSSRERVQRLFKKNVELENQRRKAAQARIPSDPKAWQNKRENYETIILEDHAFSEQNDVEYAVWQLHYRRIEELRAFFNAAVAESAAPQNVKVPLRVKYSLPLDQFSDDPDNQIPSLGHANKYFGRNMGLISCHRCLIYLGDLARYKGIYGEGDSKARGFAAASSYYCKVLHFGLPVNLHSYIQLLGDAKALAKEVPSKMLGNSRGKGETRPSIKDNKAEAISIKERASYIADLLKAFIT</sequence>
<dbReference type="InterPro" id="IPR019458">
    <property type="entry name" value="Est1-like_N"/>
</dbReference>
<dbReference type="PANTHER" id="PTHR15696:SF25">
    <property type="entry name" value="OS08G0305300 PROTEIN"/>
    <property type="match status" value="1"/>
</dbReference>
<reference evidence="2 3" key="1">
    <citation type="submission" date="2019-12" db="EMBL/GenBank/DDBJ databases">
        <authorList>
            <person name="Alioto T."/>
            <person name="Alioto T."/>
            <person name="Gomez Garrido J."/>
        </authorList>
    </citation>
    <scope>NUCLEOTIDE SEQUENCE [LARGE SCALE GENOMIC DNA]</scope>
</reference>
<dbReference type="Pfam" id="PF10374">
    <property type="entry name" value="EST1"/>
    <property type="match status" value="1"/>
</dbReference>
<dbReference type="Proteomes" id="UP000594638">
    <property type="component" value="Unassembled WGS sequence"/>
</dbReference>
<dbReference type="GO" id="GO:0000184">
    <property type="term" value="P:nuclear-transcribed mRNA catabolic process, nonsense-mediated decay"/>
    <property type="evidence" value="ECO:0007669"/>
    <property type="project" value="TreeGrafter"/>
</dbReference>
<dbReference type="InterPro" id="IPR011990">
    <property type="entry name" value="TPR-like_helical_dom_sf"/>
</dbReference>